<name>A0A0M6XYN7_9HYPH</name>
<sequence>MSGTDLPAGGNCMTSKEGLASCEELAAVFRALGHPARLAIIKQLASRQGACCGEIVSHLPLAQSTVSQHLQVLKDAGLLCCDTRGRNCHYALNWQVLSLAECRTKDFWEHLNAAQPDQAGQSAGAQVVSASD</sequence>
<evidence type="ECO:0000256" key="2">
    <source>
        <dbReference type="ARBA" id="ARBA00023125"/>
    </source>
</evidence>
<dbReference type="InterPro" id="IPR001845">
    <property type="entry name" value="HTH_ArsR_DNA-bd_dom"/>
</dbReference>
<accession>A0A0M6XYN7</accession>
<dbReference type="EMBL" id="CXST01000001">
    <property type="protein sequence ID" value="CTQ41739.1"/>
    <property type="molecule type" value="Genomic_DNA"/>
</dbReference>
<keyword evidence="3" id="KW-0804">Transcription</keyword>
<dbReference type="CDD" id="cd00090">
    <property type="entry name" value="HTH_ARSR"/>
    <property type="match status" value="1"/>
</dbReference>
<dbReference type="InterPro" id="IPR051081">
    <property type="entry name" value="HTH_MetalResp_TranReg"/>
</dbReference>
<dbReference type="GO" id="GO:0003677">
    <property type="term" value="F:DNA binding"/>
    <property type="evidence" value="ECO:0007669"/>
    <property type="project" value="UniProtKB-KW"/>
</dbReference>
<dbReference type="STRING" id="187304.B0E33_00850"/>
<dbReference type="InterPro" id="IPR036390">
    <property type="entry name" value="WH_DNA-bd_sf"/>
</dbReference>
<keyword evidence="2" id="KW-0238">DNA-binding</keyword>
<keyword evidence="6" id="KW-1185">Reference proteome</keyword>
<dbReference type="RefSeq" id="WP_055653601.1">
    <property type="nucleotide sequence ID" value="NZ_CXST01000001.1"/>
</dbReference>
<feature type="domain" description="HTH arsR-type" evidence="4">
    <location>
        <begin position="19"/>
        <end position="111"/>
    </location>
</feature>
<protein>
    <submittedName>
        <fullName evidence="5">HTH-type transcriptional repressor SmtB</fullName>
    </submittedName>
</protein>
<proteinExistence type="predicted"/>
<reference evidence="6" key="1">
    <citation type="submission" date="2015-07" db="EMBL/GenBank/DDBJ databases">
        <authorList>
            <person name="Rodrigo-Torres Lidia"/>
            <person name="Arahal R.David."/>
        </authorList>
    </citation>
    <scope>NUCLEOTIDE SEQUENCE [LARGE SCALE GENOMIC DNA]</scope>
    <source>
        <strain evidence="6">CECT 4801</strain>
    </source>
</reference>
<gene>
    <name evidence="5" type="primary">smtB_1</name>
    <name evidence="5" type="ORF">LAL4801_00159</name>
</gene>
<evidence type="ECO:0000313" key="5">
    <source>
        <dbReference type="EMBL" id="CTQ41739.1"/>
    </source>
</evidence>
<dbReference type="Pfam" id="PF01022">
    <property type="entry name" value="HTH_5"/>
    <property type="match status" value="1"/>
</dbReference>
<evidence type="ECO:0000313" key="6">
    <source>
        <dbReference type="Proteomes" id="UP000048926"/>
    </source>
</evidence>
<evidence type="ECO:0000256" key="3">
    <source>
        <dbReference type="ARBA" id="ARBA00023163"/>
    </source>
</evidence>
<keyword evidence="1" id="KW-0805">Transcription regulation</keyword>
<dbReference type="GO" id="GO:0003700">
    <property type="term" value="F:DNA-binding transcription factor activity"/>
    <property type="evidence" value="ECO:0007669"/>
    <property type="project" value="InterPro"/>
</dbReference>
<dbReference type="PROSITE" id="PS50987">
    <property type="entry name" value="HTH_ARSR_2"/>
    <property type="match status" value="1"/>
</dbReference>
<dbReference type="NCBIfam" id="NF033788">
    <property type="entry name" value="HTH_metalloreg"/>
    <property type="match status" value="1"/>
</dbReference>
<dbReference type="SUPFAM" id="SSF46785">
    <property type="entry name" value="Winged helix' DNA-binding domain"/>
    <property type="match status" value="1"/>
</dbReference>
<organism evidence="5 6">
    <name type="scientific">Roseibium aggregatum</name>
    <dbReference type="NCBI Taxonomy" id="187304"/>
    <lineage>
        <taxon>Bacteria</taxon>
        <taxon>Pseudomonadati</taxon>
        <taxon>Pseudomonadota</taxon>
        <taxon>Alphaproteobacteria</taxon>
        <taxon>Hyphomicrobiales</taxon>
        <taxon>Stappiaceae</taxon>
        <taxon>Roseibium</taxon>
    </lineage>
</organism>
<dbReference type="PRINTS" id="PR00778">
    <property type="entry name" value="HTHARSR"/>
</dbReference>
<dbReference type="OrthoDB" id="9804742at2"/>
<dbReference type="PANTHER" id="PTHR33154">
    <property type="entry name" value="TRANSCRIPTIONAL REGULATOR, ARSR FAMILY"/>
    <property type="match status" value="1"/>
</dbReference>
<dbReference type="Gene3D" id="1.10.10.10">
    <property type="entry name" value="Winged helix-like DNA-binding domain superfamily/Winged helix DNA-binding domain"/>
    <property type="match status" value="1"/>
</dbReference>
<dbReference type="Proteomes" id="UP000048926">
    <property type="component" value="Unassembled WGS sequence"/>
</dbReference>
<dbReference type="AlphaFoldDB" id="A0A0M6XYN7"/>
<dbReference type="PANTHER" id="PTHR33154:SF15">
    <property type="entry name" value="REGULATORY PROTEIN ARSR"/>
    <property type="match status" value="1"/>
</dbReference>
<dbReference type="SMART" id="SM00418">
    <property type="entry name" value="HTH_ARSR"/>
    <property type="match status" value="1"/>
</dbReference>
<dbReference type="InterPro" id="IPR036388">
    <property type="entry name" value="WH-like_DNA-bd_sf"/>
</dbReference>
<dbReference type="InterPro" id="IPR011991">
    <property type="entry name" value="ArsR-like_HTH"/>
</dbReference>
<evidence type="ECO:0000259" key="4">
    <source>
        <dbReference type="PROSITE" id="PS50987"/>
    </source>
</evidence>
<evidence type="ECO:0000256" key="1">
    <source>
        <dbReference type="ARBA" id="ARBA00023015"/>
    </source>
</evidence>